<keyword evidence="1" id="KW-0472">Membrane</keyword>
<gene>
    <name evidence="2" type="ORF">LY79DRAFT_549564</name>
</gene>
<keyword evidence="3" id="KW-1185">Reference proteome</keyword>
<keyword evidence="1" id="KW-1133">Transmembrane helix</keyword>
<dbReference type="EMBL" id="JAHLJV010000020">
    <property type="protein sequence ID" value="KAK1594374.1"/>
    <property type="molecule type" value="Genomic_DNA"/>
</dbReference>
<organism evidence="2 3">
    <name type="scientific">Colletotrichum navitas</name>
    <dbReference type="NCBI Taxonomy" id="681940"/>
    <lineage>
        <taxon>Eukaryota</taxon>
        <taxon>Fungi</taxon>
        <taxon>Dikarya</taxon>
        <taxon>Ascomycota</taxon>
        <taxon>Pezizomycotina</taxon>
        <taxon>Sordariomycetes</taxon>
        <taxon>Hypocreomycetidae</taxon>
        <taxon>Glomerellales</taxon>
        <taxon>Glomerellaceae</taxon>
        <taxon>Colletotrichum</taxon>
        <taxon>Colletotrichum graminicola species complex</taxon>
    </lineage>
</organism>
<feature type="transmembrane region" description="Helical" evidence="1">
    <location>
        <begin position="67"/>
        <end position="84"/>
    </location>
</feature>
<dbReference type="RefSeq" id="XP_060415557.1">
    <property type="nucleotide sequence ID" value="XM_060557483.1"/>
</dbReference>
<comment type="caution">
    <text evidence="2">The sequence shown here is derived from an EMBL/GenBank/DDBJ whole genome shotgun (WGS) entry which is preliminary data.</text>
</comment>
<evidence type="ECO:0000313" key="2">
    <source>
        <dbReference type="EMBL" id="KAK1594374.1"/>
    </source>
</evidence>
<evidence type="ECO:0000313" key="3">
    <source>
        <dbReference type="Proteomes" id="UP001230504"/>
    </source>
</evidence>
<name>A0AAD8Q3X5_9PEZI</name>
<reference evidence="2" key="1">
    <citation type="submission" date="2021-06" db="EMBL/GenBank/DDBJ databases">
        <title>Comparative genomics, transcriptomics and evolutionary studies reveal genomic signatures of adaptation to plant cell wall in hemibiotrophic fungi.</title>
        <authorList>
            <consortium name="DOE Joint Genome Institute"/>
            <person name="Baroncelli R."/>
            <person name="Diaz J.F."/>
            <person name="Benocci T."/>
            <person name="Peng M."/>
            <person name="Battaglia E."/>
            <person name="Haridas S."/>
            <person name="Andreopoulos W."/>
            <person name="Labutti K."/>
            <person name="Pangilinan J."/>
            <person name="Floch G.L."/>
            <person name="Makela M.R."/>
            <person name="Henrissat B."/>
            <person name="Grigoriev I.V."/>
            <person name="Crouch J.A."/>
            <person name="De Vries R.P."/>
            <person name="Sukno S.A."/>
            <person name="Thon M.R."/>
        </authorList>
    </citation>
    <scope>NUCLEOTIDE SEQUENCE</scope>
    <source>
        <strain evidence="2">CBS 125086</strain>
    </source>
</reference>
<feature type="transmembrane region" description="Helical" evidence="1">
    <location>
        <begin position="135"/>
        <end position="158"/>
    </location>
</feature>
<accession>A0AAD8Q3X5</accession>
<evidence type="ECO:0000256" key="1">
    <source>
        <dbReference type="SAM" id="Phobius"/>
    </source>
</evidence>
<dbReference type="AlphaFoldDB" id="A0AAD8Q3X5"/>
<dbReference type="Proteomes" id="UP001230504">
    <property type="component" value="Unassembled WGS sequence"/>
</dbReference>
<proteinExistence type="predicted"/>
<keyword evidence="1" id="KW-0812">Transmembrane</keyword>
<protein>
    <submittedName>
        <fullName evidence="2">Uncharacterized protein</fullName>
    </submittedName>
</protein>
<feature type="transmembrane region" description="Helical" evidence="1">
    <location>
        <begin position="39"/>
        <end position="60"/>
    </location>
</feature>
<sequence length="182" mass="18858">MERWSGVSLAAGGGTGGTEAAMAAAASLAAFFSSSAEASLLGVVGFSFLCFLSFLSDLGVSCASASLFLSFFCFLLGLGVAASSPPPPSLPSTSSSTGAALLPLPFLGSSSLAWPNTRWLTMTLFAPVPGAFSSFLAFLRFFALLFLDVLFFFLPVWVSGFRASAETDHPGTANIFEKPVPR</sequence>
<dbReference type="GeneID" id="85441723"/>